<keyword evidence="2" id="KW-1185">Reference proteome</keyword>
<comment type="caution">
    <text evidence="1">The sequence shown here is derived from an EMBL/GenBank/DDBJ whole genome shotgun (WGS) entry which is preliminary data.</text>
</comment>
<gene>
    <name evidence="1" type="ORF">JV16_01604</name>
</gene>
<dbReference type="EMBL" id="JXTG01000007">
    <property type="protein sequence ID" value="KIP21110.1"/>
    <property type="molecule type" value="Genomic_DNA"/>
</dbReference>
<dbReference type="AlphaFoldDB" id="A0A0D0G6T4"/>
<sequence length="66" mass="7880">MPYPIWIRLEYRNDVGRIVGFTGSIPSETALRDVLERYEITRERLVSLEINGKSYSLSKLDRFFRR</sequence>
<dbReference type="Proteomes" id="UP000032047">
    <property type="component" value="Unassembled WGS sequence"/>
</dbReference>
<dbReference type="RefSeq" id="WP_042535123.1">
    <property type="nucleotide sequence ID" value="NZ_JXTG01000007.1"/>
</dbReference>
<evidence type="ECO:0000313" key="2">
    <source>
        <dbReference type="Proteomes" id="UP000032047"/>
    </source>
</evidence>
<organism evidence="1 2">
    <name type="scientific">Anoxybacillus ayderensis</name>
    <dbReference type="NCBI Taxonomy" id="265546"/>
    <lineage>
        <taxon>Bacteria</taxon>
        <taxon>Bacillati</taxon>
        <taxon>Bacillota</taxon>
        <taxon>Bacilli</taxon>
        <taxon>Bacillales</taxon>
        <taxon>Anoxybacillaceae</taxon>
        <taxon>Anoxybacillus</taxon>
    </lineage>
</organism>
<evidence type="ECO:0000313" key="1">
    <source>
        <dbReference type="EMBL" id="KIP21110.1"/>
    </source>
</evidence>
<reference evidence="1 2" key="1">
    <citation type="submission" date="2015-01" db="EMBL/GenBank/DDBJ databases">
        <title>Genome sequence of Anoxybacillus ayderensis strain AB04.</title>
        <authorList>
            <person name="Belduz A.O."/>
            <person name="Canakci S."/>
            <person name="Chan K.-G."/>
            <person name="Kahar U.M."/>
            <person name="Yaakob A.S."/>
            <person name="Chan C.S."/>
            <person name="Goh K.M."/>
        </authorList>
    </citation>
    <scope>NUCLEOTIDE SEQUENCE [LARGE SCALE GENOMIC DNA]</scope>
    <source>
        <strain evidence="1 2">AB04</strain>
    </source>
</reference>
<protein>
    <submittedName>
        <fullName evidence="1">Uncharacterized protein</fullName>
    </submittedName>
</protein>
<dbReference type="PATRIC" id="fig|265546.4.peg.1600"/>
<proteinExistence type="predicted"/>
<name>A0A0D0G6T4_9BACL</name>
<accession>A0A0D0G6T4</accession>